<keyword evidence="6" id="KW-0999">Mitochondrion inner membrane</keyword>
<evidence type="ECO:0000256" key="10">
    <source>
        <dbReference type="ARBA" id="ARBA00023136"/>
    </source>
</evidence>
<dbReference type="GO" id="GO:0005743">
    <property type="term" value="C:mitochondrial inner membrane"/>
    <property type="evidence" value="ECO:0007669"/>
    <property type="project" value="UniProtKB-SubCell"/>
</dbReference>
<dbReference type="EMBL" id="JACASE010000008">
    <property type="protein sequence ID" value="KAF6439902.1"/>
    <property type="molecule type" value="Genomic_DNA"/>
</dbReference>
<evidence type="ECO:0000256" key="7">
    <source>
        <dbReference type="ARBA" id="ARBA00022982"/>
    </source>
</evidence>
<gene>
    <name evidence="13" type="ORF">HJG63_001716</name>
</gene>
<keyword evidence="14" id="KW-1185">Reference proteome</keyword>
<dbReference type="PRINTS" id="PR02042">
    <property type="entry name" value="CCSMST1"/>
</dbReference>
<organism evidence="13 14">
    <name type="scientific">Rousettus aegyptiacus</name>
    <name type="common">Egyptian fruit bat</name>
    <name type="synonym">Pteropus aegyptiacus</name>
    <dbReference type="NCBI Taxonomy" id="9407"/>
    <lineage>
        <taxon>Eukaryota</taxon>
        <taxon>Metazoa</taxon>
        <taxon>Chordata</taxon>
        <taxon>Craniata</taxon>
        <taxon>Vertebrata</taxon>
        <taxon>Euteleostomi</taxon>
        <taxon>Mammalia</taxon>
        <taxon>Eutheria</taxon>
        <taxon>Laurasiatheria</taxon>
        <taxon>Chiroptera</taxon>
        <taxon>Yinpterochiroptera</taxon>
        <taxon>Pteropodoidea</taxon>
        <taxon>Pteropodidae</taxon>
        <taxon>Rousettinae</taxon>
        <taxon>Rousettus</taxon>
    </lineage>
</organism>
<evidence type="ECO:0000256" key="4">
    <source>
        <dbReference type="ARBA" id="ARBA00022692"/>
    </source>
</evidence>
<proteinExistence type="inferred from homology"/>
<protein>
    <submittedName>
        <fullName evidence="13">Cattle cerebrum and skeletal muscle-specific protein 1 family member</fullName>
    </submittedName>
</protein>
<evidence type="ECO:0000256" key="12">
    <source>
        <dbReference type="SAM" id="MobiDB-lite"/>
    </source>
</evidence>
<evidence type="ECO:0000256" key="3">
    <source>
        <dbReference type="ARBA" id="ARBA00022660"/>
    </source>
</evidence>
<keyword evidence="7" id="KW-0249">Electron transport</keyword>
<keyword evidence="5" id="KW-0732">Signal</keyword>
<keyword evidence="8" id="KW-1133">Transmembrane helix</keyword>
<comment type="caution">
    <text evidence="13">The sequence shown here is derived from an EMBL/GenBank/DDBJ whole genome shotgun (WGS) entry which is preliminary data.</text>
</comment>
<dbReference type="Pfam" id="PF15013">
    <property type="entry name" value="CCSMST1"/>
    <property type="match status" value="1"/>
</dbReference>
<evidence type="ECO:0000313" key="14">
    <source>
        <dbReference type="Proteomes" id="UP000593571"/>
    </source>
</evidence>
<feature type="region of interest" description="Disordered" evidence="12">
    <location>
        <begin position="31"/>
        <end position="52"/>
    </location>
</feature>
<evidence type="ECO:0000256" key="1">
    <source>
        <dbReference type="ARBA" id="ARBA00004434"/>
    </source>
</evidence>
<sequence>MSRVLCAPPARAFQALKFMLWAPRSLHLPPGGQARAKTQVEGEEEDDPNRPILFSCSKANPSRWTVEHSLGRDQQRPWWKVLPFSLSLMILVIWCFLRQETSADGWLRQVLEEEEPEPSFPSEETGTQAAHGART</sequence>
<reference evidence="13 14" key="1">
    <citation type="journal article" date="2020" name="Nature">
        <title>Six reference-quality genomes reveal evolution of bat adaptations.</title>
        <authorList>
            <person name="Jebb D."/>
            <person name="Huang Z."/>
            <person name="Pippel M."/>
            <person name="Hughes G.M."/>
            <person name="Lavrichenko K."/>
            <person name="Devanna P."/>
            <person name="Winkler S."/>
            <person name="Jermiin L.S."/>
            <person name="Skirmuntt E.C."/>
            <person name="Katzourakis A."/>
            <person name="Burkitt-Gray L."/>
            <person name="Ray D.A."/>
            <person name="Sullivan K.A.M."/>
            <person name="Roscito J.G."/>
            <person name="Kirilenko B.M."/>
            <person name="Davalos L.M."/>
            <person name="Corthals A.P."/>
            <person name="Power M.L."/>
            <person name="Jones G."/>
            <person name="Ransome R.D."/>
            <person name="Dechmann D.K.N."/>
            <person name="Locatelli A.G."/>
            <person name="Puechmaille S.J."/>
            <person name="Fedrigo O."/>
            <person name="Jarvis E.D."/>
            <person name="Hiller M."/>
            <person name="Vernes S.C."/>
            <person name="Myers E.W."/>
            <person name="Teeling E.C."/>
        </authorList>
    </citation>
    <scope>NUCLEOTIDE SEQUENCE [LARGE SCALE GENOMIC DNA]</scope>
    <source>
        <strain evidence="13">MRouAeg1</strain>
        <tissue evidence="13">Muscle</tissue>
    </source>
</reference>
<dbReference type="OrthoDB" id="5783753at2759"/>
<evidence type="ECO:0000256" key="11">
    <source>
        <dbReference type="ARBA" id="ARBA00034713"/>
    </source>
</evidence>
<dbReference type="AlphaFoldDB" id="A0A7J8EXX2"/>
<dbReference type="InterPro" id="IPR029160">
    <property type="entry name" value="UQCC4"/>
</dbReference>
<dbReference type="Proteomes" id="UP000593571">
    <property type="component" value="Unassembled WGS sequence"/>
</dbReference>
<dbReference type="InterPro" id="IPR023248">
    <property type="entry name" value="UQCC4_vert"/>
</dbReference>
<evidence type="ECO:0000313" key="13">
    <source>
        <dbReference type="EMBL" id="KAF6439902.1"/>
    </source>
</evidence>
<keyword evidence="3" id="KW-0679">Respiratory chain</keyword>
<dbReference type="PANTHER" id="PTHR35268:SF1">
    <property type="entry name" value="UBIQUINOL-CYTOCHROME-C REDUCTASE COMPLEX ASSEMBLY FACTOR 4"/>
    <property type="match status" value="1"/>
</dbReference>
<keyword evidence="2" id="KW-0813">Transport</keyword>
<evidence type="ECO:0000256" key="6">
    <source>
        <dbReference type="ARBA" id="ARBA00022792"/>
    </source>
</evidence>
<dbReference type="PANTHER" id="PTHR35268">
    <property type="entry name" value="PROTEIN CCSMST1"/>
    <property type="match status" value="1"/>
</dbReference>
<evidence type="ECO:0000256" key="9">
    <source>
        <dbReference type="ARBA" id="ARBA00023128"/>
    </source>
</evidence>
<evidence type="ECO:0000256" key="5">
    <source>
        <dbReference type="ARBA" id="ARBA00022729"/>
    </source>
</evidence>
<keyword evidence="9" id="KW-0496">Mitochondrion</keyword>
<keyword evidence="10" id="KW-0472">Membrane</keyword>
<feature type="region of interest" description="Disordered" evidence="12">
    <location>
        <begin position="110"/>
        <end position="135"/>
    </location>
</feature>
<accession>A0A7J8EXX2</accession>
<comment type="similarity">
    <text evidence="11">Belongs to the UQCC4 family.</text>
</comment>
<name>A0A7J8EXX2_ROUAE</name>
<keyword evidence="4" id="KW-0812">Transmembrane</keyword>
<evidence type="ECO:0000256" key="8">
    <source>
        <dbReference type="ARBA" id="ARBA00022989"/>
    </source>
</evidence>
<comment type="subcellular location">
    <subcellularLocation>
        <location evidence="1">Mitochondrion inner membrane</location>
        <topology evidence="1">Single-pass membrane protein</topology>
    </subcellularLocation>
</comment>
<evidence type="ECO:0000256" key="2">
    <source>
        <dbReference type="ARBA" id="ARBA00022448"/>
    </source>
</evidence>